<reference evidence="4" key="1">
    <citation type="submission" date="2018-02" db="EMBL/GenBank/DDBJ databases">
        <title>Draft genome sequencing of Rhodococcus opacus KU647198.</title>
        <authorList>
            <person name="Zheng B.-X."/>
        </authorList>
    </citation>
    <scope>NUCLEOTIDE SEQUENCE [LARGE SCALE GENOMIC DNA]</scope>
    <source>
        <strain evidence="4">04-OD7</strain>
    </source>
</reference>
<protein>
    <recommendedName>
        <fullName evidence="2">DUF8020 domain-containing protein</fullName>
    </recommendedName>
</protein>
<feature type="domain" description="DUF8020" evidence="2">
    <location>
        <begin position="43"/>
        <end position="111"/>
    </location>
</feature>
<gene>
    <name evidence="3" type="ORF">C5613_31180</name>
</gene>
<name>A0A2S8IVY7_RHOOP</name>
<organism evidence="3 4">
    <name type="scientific">Rhodococcus opacus</name>
    <name type="common">Nocardia opaca</name>
    <dbReference type="NCBI Taxonomy" id="37919"/>
    <lineage>
        <taxon>Bacteria</taxon>
        <taxon>Bacillati</taxon>
        <taxon>Actinomycetota</taxon>
        <taxon>Actinomycetes</taxon>
        <taxon>Mycobacteriales</taxon>
        <taxon>Nocardiaceae</taxon>
        <taxon>Rhodococcus</taxon>
    </lineage>
</organism>
<comment type="caution">
    <text evidence="3">The sequence shown here is derived from an EMBL/GenBank/DDBJ whole genome shotgun (WGS) entry which is preliminary data.</text>
</comment>
<dbReference type="InterPro" id="IPR058333">
    <property type="entry name" value="DUF8020"/>
</dbReference>
<evidence type="ECO:0000256" key="1">
    <source>
        <dbReference type="SAM" id="SignalP"/>
    </source>
</evidence>
<keyword evidence="1" id="KW-0732">Signal</keyword>
<evidence type="ECO:0000259" key="2">
    <source>
        <dbReference type="Pfam" id="PF26059"/>
    </source>
</evidence>
<sequence length="231" mass="22345">MRIRTFTATAVLAIAAVSITAGTAQAAPTTIAAPASIQSAQQGVDWTVNRDGHRVIVQTASGTLATEGNRLVVRNDQGVVVESVPLALAVDGAVHPVAAQVSGNTAVLTADTDPAVAKPVPNYSGLHDVDLPAATLAVQPPIMLTSAIGGFLGAATGLVGGCVLGAVVGGVVSAPAALLFGAGPLAGCVGGALMLGAGAGLAGTAIGGLGSAVANAPQFMQLLNQPPAPKK</sequence>
<accession>A0A2S8IVY7</accession>
<evidence type="ECO:0000313" key="3">
    <source>
        <dbReference type="EMBL" id="PQP18974.1"/>
    </source>
</evidence>
<proteinExistence type="predicted"/>
<dbReference type="Proteomes" id="UP000239290">
    <property type="component" value="Unassembled WGS sequence"/>
</dbReference>
<dbReference type="Pfam" id="PF26059">
    <property type="entry name" value="DUF8020"/>
    <property type="match status" value="1"/>
</dbReference>
<dbReference type="EMBL" id="PUIO01000047">
    <property type="protein sequence ID" value="PQP18974.1"/>
    <property type="molecule type" value="Genomic_DNA"/>
</dbReference>
<evidence type="ECO:0000313" key="4">
    <source>
        <dbReference type="Proteomes" id="UP000239290"/>
    </source>
</evidence>
<feature type="signal peptide" evidence="1">
    <location>
        <begin position="1"/>
        <end position="26"/>
    </location>
</feature>
<dbReference type="RefSeq" id="WP_105420368.1">
    <property type="nucleotide sequence ID" value="NZ_PUIO01000047.1"/>
</dbReference>
<dbReference type="AlphaFoldDB" id="A0A2S8IVY7"/>
<feature type="chain" id="PRO_5015616310" description="DUF8020 domain-containing protein" evidence="1">
    <location>
        <begin position="27"/>
        <end position="231"/>
    </location>
</feature>